<accession>A0AAE1DDB0</accession>
<gene>
    <name evidence="1" type="ORF">RRG08_051832</name>
</gene>
<dbReference type="AlphaFoldDB" id="A0AAE1DDB0"/>
<dbReference type="EMBL" id="JAWDGP010004327">
    <property type="protein sequence ID" value="KAK3765208.1"/>
    <property type="molecule type" value="Genomic_DNA"/>
</dbReference>
<evidence type="ECO:0000313" key="2">
    <source>
        <dbReference type="Proteomes" id="UP001283361"/>
    </source>
</evidence>
<dbReference type="Proteomes" id="UP001283361">
    <property type="component" value="Unassembled WGS sequence"/>
</dbReference>
<name>A0AAE1DDB0_9GAST</name>
<organism evidence="1 2">
    <name type="scientific">Elysia crispata</name>
    <name type="common">lettuce slug</name>
    <dbReference type="NCBI Taxonomy" id="231223"/>
    <lineage>
        <taxon>Eukaryota</taxon>
        <taxon>Metazoa</taxon>
        <taxon>Spiralia</taxon>
        <taxon>Lophotrochozoa</taxon>
        <taxon>Mollusca</taxon>
        <taxon>Gastropoda</taxon>
        <taxon>Heterobranchia</taxon>
        <taxon>Euthyneura</taxon>
        <taxon>Panpulmonata</taxon>
        <taxon>Sacoglossa</taxon>
        <taxon>Placobranchoidea</taxon>
        <taxon>Plakobranchidae</taxon>
        <taxon>Elysia</taxon>
    </lineage>
</organism>
<evidence type="ECO:0000313" key="1">
    <source>
        <dbReference type="EMBL" id="KAK3765208.1"/>
    </source>
</evidence>
<proteinExistence type="predicted"/>
<comment type="caution">
    <text evidence="1">The sequence shown here is derived from an EMBL/GenBank/DDBJ whole genome shotgun (WGS) entry which is preliminary data.</text>
</comment>
<keyword evidence="2" id="KW-1185">Reference proteome</keyword>
<protein>
    <submittedName>
        <fullName evidence="1">Uncharacterized protein</fullName>
    </submittedName>
</protein>
<sequence>MVVCGSQWLSEMANTRPTIKRHPLDLSKQAKPIILAVGSATQTTSPDHLLPLGGSNYSMIQFGKDG</sequence>
<reference evidence="1" key="1">
    <citation type="journal article" date="2023" name="G3 (Bethesda)">
        <title>A reference genome for the long-term kleptoplast-retaining sea slug Elysia crispata morphotype clarki.</title>
        <authorList>
            <person name="Eastman K.E."/>
            <person name="Pendleton A.L."/>
            <person name="Shaikh M.A."/>
            <person name="Suttiyut T."/>
            <person name="Ogas R."/>
            <person name="Tomko P."/>
            <person name="Gavelis G."/>
            <person name="Widhalm J.R."/>
            <person name="Wisecaver J.H."/>
        </authorList>
    </citation>
    <scope>NUCLEOTIDE SEQUENCE</scope>
    <source>
        <strain evidence="1">ECLA1</strain>
    </source>
</reference>